<feature type="transmembrane region" description="Helical" evidence="7">
    <location>
        <begin position="389"/>
        <end position="406"/>
    </location>
</feature>
<dbReference type="PANTHER" id="PTHR30509">
    <property type="entry name" value="P-HYDROXYBENZOIC ACID EFFLUX PUMP SUBUNIT-RELATED"/>
    <property type="match status" value="1"/>
</dbReference>
<feature type="domain" description="Integral membrane bound transporter" evidence="9">
    <location>
        <begin position="399"/>
        <end position="521"/>
    </location>
</feature>
<dbReference type="InParanoid" id="A0A263HCC1"/>
<dbReference type="Proteomes" id="UP000254507">
    <property type="component" value="Unassembled WGS sequence"/>
</dbReference>
<dbReference type="EMBL" id="NLFK01000013">
    <property type="protein sequence ID" value="OZN24136.1"/>
    <property type="molecule type" value="Genomic_DNA"/>
</dbReference>
<dbReference type="PANTHER" id="PTHR30509:SF8">
    <property type="entry name" value="INNER MEMBRANE PROTEIN YCCS"/>
    <property type="match status" value="1"/>
</dbReference>
<reference evidence="11 13" key="2">
    <citation type="submission" date="2018-06" db="EMBL/GenBank/DDBJ databases">
        <authorList>
            <consortium name="Pathogen Informatics"/>
            <person name="Doyle S."/>
        </authorList>
    </citation>
    <scope>NUCLEOTIDE SEQUENCE [LARGE SCALE GENOMIC DNA]</scope>
    <source>
        <strain evidence="11 13">NCTC10851</strain>
    </source>
</reference>
<dbReference type="AlphaFoldDB" id="A0A263HCC1"/>
<evidence type="ECO:0000259" key="9">
    <source>
        <dbReference type="Pfam" id="PF13515"/>
    </source>
</evidence>
<accession>A0A263HCC1</accession>
<gene>
    <name evidence="11" type="primary">yccS</name>
    <name evidence="10" type="ORF">CFY87_10595</name>
    <name evidence="11" type="ORF">NCTC10851_00636</name>
</gene>
<evidence type="ECO:0000256" key="7">
    <source>
        <dbReference type="SAM" id="Phobius"/>
    </source>
</evidence>
<dbReference type="FunCoup" id="A0A263HCC1">
    <property type="interactions" value="56"/>
</dbReference>
<evidence type="ECO:0000256" key="6">
    <source>
        <dbReference type="ARBA" id="ARBA00043993"/>
    </source>
</evidence>
<keyword evidence="3 7" id="KW-0812">Transmembrane</keyword>
<feature type="transmembrane region" description="Helical" evidence="7">
    <location>
        <begin position="440"/>
        <end position="473"/>
    </location>
</feature>
<dbReference type="EMBL" id="UFSB01000001">
    <property type="protein sequence ID" value="SUU34911.1"/>
    <property type="molecule type" value="Genomic_DNA"/>
</dbReference>
<feature type="transmembrane region" description="Helical" evidence="7">
    <location>
        <begin position="131"/>
        <end position="155"/>
    </location>
</feature>
<feature type="transmembrane region" description="Helical" evidence="7">
    <location>
        <begin position="412"/>
        <end position="428"/>
    </location>
</feature>
<dbReference type="Pfam" id="PF12805">
    <property type="entry name" value="FUSC-like"/>
    <property type="match status" value="1"/>
</dbReference>
<dbReference type="OrthoDB" id="8670769at2"/>
<evidence type="ECO:0000313" key="10">
    <source>
        <dbReference type="EMBL" id="OZN24136.1"/>
    </source>
</evidence>
<evidence type="ECO:0000259" key="8">
    <source>
        <dbReference type="Pfam" id="PF12805"/>
    </source>
</evidence>
<dbReference type="InterPro" id="IPR010020">
    <property type="entry name" value="Integral_membrane_YCCS_YHJK"/>
</dbReference>
<feature type="transmembrane region" description="Helical" evidence="7">
    <location>
        <begin position="509"/>
        <end position="527"/>
    </location>
</feature>
<protein>
    <submittedName>
        <fullName evidence="11">Integral membrane protein</fullName>
    </submittedName>
    <submittedName>
        <fullName evidence="10">TIGR01666 family membrane protein</fullName>
    </submittedName>
</protein>
<dbReference type="InterPro" id="IPR049453">
    <property type="entry name" value="Memb_transporter_dom"/>
</dbReference>
<reference evidence="10 12" key="1">
    <citation type="submission" date="2017-07" db="EMBL/GenBank/DDBJ databases">
        <title>Virulence factors identified in Actinobacillus seminis.</title>
        <authorList>
            <person name="Negrete-Abascal E."/>
            <person name="Vaca-Pacheco S."/>
            <person name="Montes-Garcia F."/>
            <person name="Leyto-Gil A.M."/>
            <person name="Fragoso-Garcia E."/>
            <person name="Carvente-Garcia R."/>
            <person name="Perez-Agueros S."/>
            <person name="Castelan-Sanchez H.G."/>
            <person name="Garcia-Molina A."/>
            <person name="Villamar T.E."/>
            <person name="Vazquez-Cruz C."/>
        </authorList>
    </citation>
    <scope>NUCLEOTIDE SEQUENCE [LARGE SCALE GENOMIC DNA]</scope>
    <source>
        <strain evidence="10 12">ATCC 15768</strain>
    </source>
</reference>
<dbReference type="InterPro" id="IPR032692">
    <property type="entry name" value="YccS_N"/>
</dbReference>
<comment type="similarity">
    <text evidence="6">Belongs to the YccS/YhfK family.</text>
</comment>
<feature type="transmembrane region" description="Helical" evidence="7">
    <location>
        <begin position="109"/>
        <end position="125"/>
    </location>
</feature>
<feature type="transmembrane region" description="Helical" evidence="7">
    <location>
        <begin position="479"/>
        <end position="497"/>
    </location>
</feature>
<evidence type="ECO:0000313" key="11">
    <source>
        <dbReference type="EMBL" id="SUU34911.1"/>
    </source>
</evidence>
<organism evidence="11 13">
    <name type="scientific">Actinobacillus seminis</name>
    <dbReference type="NCBI Taxonomy" id="722"/>
    <lineage>
        <taxon>Bacteria</taxon>
        <taxon>Pseudomonadati</taxon>
        <taxon>Pseudomonadota</taxon>
        <taxon>Gammaproteobacteria</taxon>
        <taxon>Pasteurellales</taxon>
        <taxon>Pasteurellaceae</taxon>
        <taxon>Actinobacillus</taxon>
    </lineage>
</organism>
<feature type="transmembrane region" description="Helical" evidence="7">
    <location>
        <begin position="85"/>
        <end position="104"/>
    </location>
</feature>
<evidence type="ECO:0000256" key="4">
    <source>
        <dbReference type="ARBA" id="ARBA00022989"/>
    </source>
</evidence>
<keyword evidence="2" id="KW-1003">Cell membrane</keyword>
<sequence length="723" mass="82767">MNNWFNAKVIAAIPIFIAVNLAAITVWVLGISQQSMPLVLGIIAGGLVDLDNRLTGRLKNIFYTLIAFSISSLCVQLTLGKGLEFTLLMTVITFVFTLVGAVGLRYRTISFGTLVVAVYTTLTYLPDTLWYLNPLLILCGTLLYSSITVIVYLFFPNRPVQENMAKSFVALAEYLEAKAAFFDPDDIEQLANKQVILAMKNSTLIDAFNACRTALFYRIRGQNRHARTTKMLKFYFSAQDIHERVNSSYFNYFELAQQLKNSDLIFRIQRLLELQAQACRDVAQSLRQNKTYNYNVRLEKAILGINQSLEIHAKNYSDANDKRLFALKTLIDNLQGVDWQLRHLEQAQSVQEENSEKAKIHNEQITGLKNIWLAIHSHLNFNSQLFRHAIRLSIVVFISCIIVEYFQLDRGYWILLTAIFVCQPNYSATKKRLKQRIIGTILGVIIGSLLPYIQPTLALQLGLIVVTSTLFFFFRSNNYSYSTFFITLQVLISFNVMGFDIHTATFSRLLDTLIGALIAWFAVSYLWPDWRYLQLDKVIRQAIKSDAKYLLYVISQLQFGKGDLLKYRIARRNAHDCAATLSTTLADMSSEPQKYKAHLQEGFELLKINYSLLSYISALGAYRKNLKRTTQTISFLAEFYPIAKKMIYVLEHIDSLTPKIFNKLLLNIELSLKQLSDDQVINCTQTEFSIPVQQLNLIYQILPQLHSIFYHHPKITSLTANEV</sequence>
<evidence type="ECO:0000256" key="5">
    <source>
        <dbReference type="ARBA" id="ARBA00023136"/>
    </source>
</evidence>
<dbReference type="Proteomes" id="UP000215738">
    <property type="component" value="Unassembled WGS sequence"/>
</dbReference>
<evidence type="ECO:0000256" key="1">
    <source>
        <dbReference type="ARBA" id="ARBA00004651"/>
    </source>
</evidence>
<keyword evidence="4 7" id="KW-1133">Transmembrane helix</keyword>
<dbReference type="GO" id="GO:0005886">
    <property type="term" value="C:plasma membrane"/>
    <property type="evidence" value="ECO:0007669"/>
    <property type="project" value="UniProtKB-SubCell"/>
</dbReference>
<dbReference type="Pfam" id="PF13515">
    <property type="entry name" value="FUSC_2"/>
    <property type="match status" value="1"/>
</dbReference>
<dbReference type="NCBIfam" id="TIGR01667">
    <property type="entry name" value="YCCS_YHFK"/>
    <property type="match status" value="1"/>
</dbReference>
<evidence type="ECO:0000256" key="2">
    <source>
        <dbReference type="ARBA" id="ARBA00022475"/>
    </source>
</evidence>
<evidence type="ECO:0000313" key="12">
    <source>
        <dbReference type="Proteomes" id="UP000215738"/>
    </source>
</evidence>
<comment type="subcellular location">
    <subcellularLocation>
        <location evidence="1">Cell membrane</location>
        <topology evidence="1">Multi-pass membrane protein</topology>
    </subcellularLocation>
</comment>
<evidence type="ECO:0000256" key="3">
    <source>
        <dbReference type="ARBA" id="ARBA00022692"/>
    </source>
</evidence>
<name>A0A263HCC1_9PAST</name>
<feature type="domain" description="Integral membrane protein YccS N-terminal" evidence="8">
    <location>
        <begin position="60"/>
        <end position="341"/>
    </location>
</feature>
<evidence type="ECO:0000313" key="13">
    <source>
        <dbReference type="Proteomes" id="UP000254507"/>
    </source>
</evidence>
<keyword evidence="12" id="KW-1185">Reference proteome</keyword>
<keyword evidence="5 7" id="KW-0472">Membrane</keyword>
<dbReference type="NCBIfam" id="TIGR01666">
    <property type="entry name" value="YCCS"/>
    <property type="match status" value="1"/>
</dbReference>
<feature type="transmembrane region" description="Helical" evidence="7">
    <location>
        <begin position="9"/>
        <end position="29"/>
    </location>
</feature>
<proteinExistence type="inferred from homology"/>
<feature type="transmembrane region" description="Helical" evidence="7">
    <location>
        <begin position="61"/>
        <end position="79"/>
    </location>
</feature>
<dbReference type="RefSeq" id="WP_094947611.1">
    <property type="nucleotide sequence ID" value="NZ_NLFK01000013.1"/>
</dbReference>
<dbReference type="InterPro" id="IPR010019">
    <property type="entry name" value="Integral_membrane_YccS"/>
</dbReference>